<dbReference type="OMA" id="DIACAAN"/>
<dbReference type="eggNOG" id="KOG2353">
    <property type="taxonomic scope" value="Eukaryota"/>
</dbReference>
<evidence type="ECO:0000313" key="4">
    <source>
        <dbReference type="Proteomes" id="UP000013827"/>
    </source>
</evidence>
<name>A0A0D3IKJ6_EMIH1</name>
<reference evidence="3" key="2">
    <citation type="submission" date="2024-10" db="UniProtKB">
        <authorList>
            <consortium name="EnsemblProtists"/>
        </authorList>
    </citation>
    <scope>IDENTIFICATION</scope>
</reference>
<accession>A0A0D3IKJ6</accession>
<feature type="chain" id="PRO_5044291116" description="VWFA domain-containing protein" evidence="1">
    <location>
        <begin position="19"/>
        <end position="618"/>
    </location>
</feature>
<dbReference type="GO" id="GO:0005891">
    <property type="term" value="C:voltage-gated calcium channel complex"/>
    <property type="evidence" value="ECO:0007669"/>
    <property type="project" value="TreeGrafter"/>
</dbReference>
<dbReference type="PROSITE" id="PS50234">
    <property type="entry name" value="VWFA"/>
    <property type="match status" value="1"/>
</dbReference>
<evidence type="ECO:0000259" key="2">
    <source>
        <dbReference type="PROSITE" id="PS50234"/>
    </source>
</evidence>
<dbReference type="Pfam" id="PF13519">
    <property type="entry name" value="VWA_2"/>
    <property type="match status" value="1"/>
</dbReference>
<dbReference type="HOGENOM" id="CLU_442418_0_0_1"/>
<dbReference type="KEGG" id="ehx:EMIHUDRAFT_452291"/>
<dbReference type="InterPro" id="IPR002035">
    <property type="entry name" value="VWF_A"/>
</dbReference>
<dbReference type="RefSeq" id="XP_005764210.1">
    <property type="nucleotide sequence ID" value="XM_005764153.1"/>
</dbReference>
<dbReference type="GO" id="GO:0005245">
    <property type="term" value="F:voltage-gated calcium channel activity"/>
    <property type="evidence" value="ECO:0007669"/>
    <property type="project" value="TreeGrafter"/>
</dbReference>
<evidence type="ECO:0000313" key="3">
    <source>
        <dbReference type="EnsemblProtists" id="EOD11781"/>
    </source>
</evidence>
<keyword evidence="1" id="KW-0732">Signal</keyword>
<dbReference type="Proteomes" id="UP000013827">
    <property type="component" value="Unassembled WGS sequence"/>
</dbReference>
<dbReference type="SUPFAM" id="SSF53300">
    <property type="entry name" value="vWA-like"/>
    <property type="match status" value="1"/>
</dbReference>
<dbReference type="Gene3D" id="3.40.50.410">
    <property type="entry name" value="von Willebrand factor, type A domain"/>
    <property type="match status" value="1"/>
</dbReference>
<dbReference type="PANTHER" id="PTHR10166">
    <property type="entry name" value="VOLTAGE-DEPENDENT CALCIUM CHANNEL SUBUNIT ALPHA-2/DELTA-RELATED"/>
    <property type="match status" value="1"/>
</dbReference>
<feature type="domain" description="VWFA" evidence="2">
    <location>
        <begin position="284"/>
        <end position="482"/>
    </location>
</feature>
<dbReference type="PANTHER" id="PTHR10166:SF37">
    <property type="entry name" value="STOLID, ISOFORM H"/>
    <property type="match status" value="1"/>
</dbReference>
<organism evidence="3 4">
    <name type="scientific">Emiliania huxleyi (strain CCMP1516)</name>
    <dbReference type="NCBI Taxonomy" id="280463"/>
    <lineage>
        <taxon>Eukaryota</taxon>
        <taxon>Haptista</taxon>
        <taxon>Haptophyta</taxon>
        <taxon>Prymnesiophyceae</taxon>
        <taxon>Isochrysidales</taxon>
        <taxon>Noelaerhabdaceae</taxon>
        <taxon>Emiliania</taxon>
    </lineage>
</organism>
<sequence>MHEVGRLLLLAMTGVIHASCPCLSDLTTFGIVAGEPFPATIGGERYVYPSGYGTGCETHDDGLEPYCGDSVEPHPNWCTKPWCYVDISNCDKRTSQGVYNSDLHYSYATCGSTNTFDCWREGTCDRPLTDLITQVNSYLLSNVNELEKAESMLTATGGSDCVDSTTYLTSCDCSCCSQQQGWDNQRITFDYTTTTPFGDRPDQPPPKLDTCLSSAVATSFSHVALLEVDDTTRVGYQYYGSSLGTYQQWPGTIKPERTQWCPETYDPRFRDWYAGGIAGPKALDLVLVLDTSGSMTGGRMDMASDYQPRLAEKPQHMHLSMAIDAGVKVIDTLTSVDYATVIAFSTDARPLGGRSTLLKATKYNKERMQIFIRGLRASGGTNFIGAFEAVWAALGSPGSGCNAVVLFMSDGEPTTAPSLDQIEAQAAARGAHVLTYGLGLGSRADLAPRGGGRVLRDIACAANGIYYPVAEDDNLGDVMASYYLLLAPLTEPGQMRLTFYEDVFTEKELRTELLAACLAAFRKDGDDIRGAVPSPIGVVCMDVQMLVETSVLEQQEEYPILRDYISRQSTACHNQTASDSALQTLRDDYSAASASYSTSSVVSAPVARQLLATHPLAA</sequence>
<protein>
    <recommendedName>
        <fullName evidence="2">VWFA domain-containing protein</fullName>
    </recommendedName>
</protein>
<dbReference type="PaxDb" id="2903-EOD11781"/>
<evidence type="ECO:0000256" key="1">
    <source>
        <dbReference type="SAM" id="SignalP"/>
    </source>
</evidence>
<dbReference type="EnsemblProtists" id="EOD11781">
    <property type="protein sequence ID" value="EOD11781"/>
    <property type="gene ID" value="EMIHUDRAFT_452291"/>
</dbReference>
<dbReference type="InterPro" id="IPR036465">
    <property type="entry name" value="vWFA_dom_sf"/>
</dbReference>
<feature type="signal peptide" evidence="1">
    <location>
        <begin position="1"/>
        <end position="18"/>
    </location>
</feature>
<keyword evidence="4" id="KW-1185">Reference proteome</keyword>
<dbReference type="GeneID" id="17257928"/>
<proteinExistence type="predicted"/>
<reference evidence="4" key="1">
    <citation type="journal article" date="2013" name="Nature">
        <title>Pan genome of the phytoplankton Emiliania underpins its global distribution.</title>
        <authorList>
            <person name="Read B.A."/>
            <person name="Kegel J."/>
            <person name="Klute M.J."/>
            <person name="Kuo A."/>
            <person name="Lefebvre S.C."/>
            <person name="Maumus F."/>
            <person name="Mayer C."/>
            <person name="Miller J."/>
            <person name="Monier A."/>
            <person name="Salamov A."/>
            <person name="Young J."/>
            <person name="Aguilar M."/>
            <person name="Claverie J.M."/>
            <person name="Frickenhaus S."/>
            <person name="Gonzalez K."/>
            <person name="Herman E.K."/>
            <person name="Lin Y.C."/>
            <person name="Napier J."/>
            <person name="Ogata H."/>
            <person name="Sarno A.F."/>
            <person name="Shmutz J."/>
            <person name="Schroeder D."/>
            <person name="de Vargas C."/>
            <person name="Verret F."/>
            <person name="von Dassow P."/>
            <person name="Valentin K."/>
            <person name="Van de Peer Y."/>
            <person name="Wheeler G."/>
            <person name="Dacks J.B."/>
            <person name="Delwiche C.F."/>
            <person name="Dyhrman S.T."/>
            <person name="Glockner G."/>
            <person name="John U."/>
            <person name="Richards T."/>
            <person name="Worden A.Z."/>
            <person name="Zhang X."/>
            <person name="Grigoriev I.V."/>
            <person name="Allen A.E."/>
            <person name="Bidle K."/>
            <person name="Borodovsky M."/>
            <person name="Bowler C."/>
            <person name="Brownlee C."/>
            <person name="Cock J.M."/>
            <person name="Elias M."/>
            <person name="Gladyshev V.N."/>
            <person name="Groth M."/>
            <person name="Guda C."/>
            <person name="Hadaegh A."/>
            <person name="Iglesias-Rodriguez M.D."/>
            <person name="Jenkins J."/>
            <person name="Jones B.M."/>
            <person name="Lawson T."/>
            <person name="Leese F."/>
            <person name="Lindquist E."/>
            <person name="Lobanov A."/>
            <person name="Lomsadze A."/>
            <person name="Malik S.B."/>
            <person name="Marsh M.E."/>
            <person name="Mackinder L."/>
            <person name="Mock T."/>
            <person name="Mueller-Roeber B."/>
            <person name="Pagarete A."/>
            <person name="Parker M."/>
            <person name="Probert I."/>
            <person name="Quesneville H."/>
            <person name="Raines C."/>
            <person name="Rensing S.A."/>
            <person name="Riano-Pachon D.M."/>
            <person name="Richier S."/>
            <person name="Rokitta S."/>
            <person name="Shiraiwa Y."/>
            <person name="Soanes D.M."/>
            <person name="van der Giezen M."/>
            <person name="Wahlund T.M."/>
            <person name="Williams B."/>
            <person name="Wilson W."/>
            <person name="Wolfe G."/>
            <person name="Wurch L.L."/>
        </authorList>
    </citation>
    <scope>NUCLEOTIDE SEQUENCE</scope>
</reference>
<dbReference type="InterPro" id="IPR051173">
    <property type="entry name" value="Ca_channel_alpha-2/delta"/>
</dbReference>
<dbReference type="AlphaFoldDB" id="A0A0D3IKJ6"/>
<dbReference type="SMART" id="SM00327">
    <property type="entry name" value="VWA"/>
    <property type="match status" value="1"/>
</dbReference>
<dbReference type="STRING" id="2903.R1DLN8"/>